<dbReference type="GO" id="GO:0032993">
    <property type="term" value="C:protein-DNA complex"/>
    <property type="evidence" value="ECO:0007669"/>
    <property type="project" value="TreeGrafter"/>
</dbReference>
<dbReference type="Proteomes" id="UP000322634">
    <property type="component" value="Unassembled WGS sequence"/>
</dbReference>
<dbReference type="PANTHER" id="PTHR30346">
    <property type="entry name" value="TRANSCRIPTIONAL DUAL REGULATOR HCAR-RELATED"/>
    <property type="match status" value="1"/>
</dbReference>
<evidence type="ECO:0000259" key="6">
    <source>
        <dbReference type="Pfam" id="PF03466"/>
    </source>
</evidence>
<evidence type="ECO:0000313" key="7">
    <source>
        <dbReference type="EMBL" id="TYC08036.1"/>
    </source>
</evidence>
<proteinExistence type="inferred from homology"/>
<comment type="similarity">
    <text evidence="1">Belongs to the LysR transcriptional regulatory family.</text>
</comment>
<evidence type="ECO:0000313" key="8">
    <source>
        <dbReference type="Proteomes" id="UP000322634"/>
    </source>
</evidence>
<evidence type="ECO:0000256" key="2">
    <source>
        <dbReference type="ARBA" id="ARBA00023015"/>
    </source>
</evidence>
<accession>A0A5D0TRV6</accession>
<evidence type="ECO:0000256" key="5">
    <source>
        <dbReference type="SAM" id="MobiDB-lite"/>
    </source>
</evidence>
<keyword evidence="8" id="KW-1185">Reference proteome</keyword>
<name>A0A5D0TRV6_9ACTN</name>
<organism evidence="7 8">
    <name type="scientific">Actinomadura syzygii</name>
    <dbReference type="NCBI Taxonomy" id="1427538"/>
    <lineage>
        <taxon>Bacteria</taxon>
        <taxon>Bacillati</taxon>
        <taxon>Actinomycetota</taxon>
        <taxon>Actinomycetes</taxon>
        <taxon>Streptosporangiales</taxon>
        <taxon>Thermomonosporaceae</taxon>
        <taxon>Actinomadura</taxon>
    </lineage>
</organism>
<evidence type="ECO:0000256" key="1">
    <source>
        <dbReference type="ARBA" id="ARBA00009437"/>
    </source>
</evidence>
<dbReference type="OrthoDB" id="79118at2"/>
<evidence type="ECO:0000256" key="4">
    <source>
        <dbReference type="ARBA" id="ARBA00023163"/>
    </source>
</evidence>
<dbReference type="Pfam" id="PF03466">
    <property type="entry name" value="LysR_substrate"/>
    <property type="match status" value="1"/>
</dbReference>
<dbReference type="EMBL" id="VSFF01000018">
    <property type="protein sequence ID" value="TYC08036.1"/>
    <property type="molecule type" value="Genomic_DNA"/>
</dbReference>
<dbReference type="CDD" id="cd05466">
    <property type="entry name" value="PBP2_LTTR_substrate"/>
    <property type="match status" value="1"/>
</dbReference>
<protein>
    <submittedName>
        <fullName evidence="7">LysR family transcriptional regulator substrate-binding protein</fullName>
    </submittedName>
</protein>
<gene>
    <name evidence="7" type="ORF">FXF65_39880</name>
</gene>
<keyword evidence="4" id="KW-0804">Transcription</keyword>
<evidence type="ECO:0000256" key="3">
    <source>
        <dbReference type="ARBA" id="ARBA00023125"/>
    </source>
</evidence>
<feature type="domain" description="LysR substrate-binding" evidence="6">
    <location>
        <begin position="2"/>
        <end position="158"/>
    </location>
</feature>
<reference evidence="7 8" key="1">
    <citation type="submission" date="2019-08" db="EMBL/GenBank/DDBJ databases">
        <title>Actinomadura sp. nov. CYP1-5 isolated from mountain soil.</title>
        <authorList>
            <person name="Songsumanus A."/>
            <person name="Kuncharoen N."/>
            <person name="Kudo T."/>
            <person name="Yuki M."/>
            <person name="Igarashi Y."/>
            <person name="Tanasupawat S."/>
        </authorList>
    </citation>
    <scope>NUCLEOTIDE SEQUENCE [LARGE SCALE GENOMIC DNA]</scope>
    <source>
        <strain evidence="7 8">GKU157</strain>
    </source>
</reference>
<dbReference type="SUPFAM" id="SSF53850">
    <property type="entry name" value="Periplasmic binding protein-like II"/>
    <property type="match status" value="1"/>
</dbReference>
<feature type="compositionally biased region" description="Basic residues" evidence="5">
    <location>
        <begin position="163"/>
        <end position="174"/>
    </location>
</feature>
<dbReference type="PANTHER" id="PTHR30346:SF0">
    <property type="entry name" value="HCA OPERON TRANSCRIPTIONAL ACTIVATOR HCAR"/>
    <property type="match status" value="1"/>
</dbReference>
<dbReference type="AlphaFoldDB" id="A0A5D0TRV6"/>
<dbReference type="GO" id="GO:0003700">
    <property type="term" value="F:DNA-binding transcription factor activity"/>
    <property type="evidence" value="ECO:0007669"/>
    <property type="project" value="TreeGrafter"/>
</dbReference>
<keyword evidence="3" id="KW-0238">DNA-binding</keyword>
<dbReference type="GO" id="GO:0003677">
    <property type="term" value="F:DNA binding"/>
    <property type="evidence" value="ECO:0007669"/>
    <property type="project" value="UniProtKB-KW"/>
</dbReference>
<dbReference type="InterPro" id="IPR005119">
    <property type="entry name" value="LysR_subst-bd"/>
</dbReference>
<comment type="caution">
    <text evidence="7">The sequence shown here is derived from an EMBL/GenBank/DDBJ whole genome shotgun (WGS) entry which is preliminary data.</text>
</comment>
<feature type="region of interest" description="Disordered" evidence="5">
    <location>
        <begin position="115"/>
        <end position="231"/>
    </location>
</feature>
<dbReference type="Gene3D" id="3.40.190.10">
    <property type="entry name" value="Periplasmic binding protein-like II"/>
    <property type="match status" value="2"/>
</dbReference>
<keyword evidence="2" id="KW-0805">Transcription regulation</keyword>
<sequence length="231" mass="25122">MRVRVREADFTDPSAGLQAGLVDVALTRLPFDDAGLVVRVLRTDPVGVVLRADDPLAGRPRLRSGELADRRWFRLPDGVDPLWRACWSGPAGSDGPVVRTVHECLQAVLWNGSVGLAPARPRPPRRPRLGRPGGHAAEPPRRRLAHRRREPPRPLVRADRRGRLPPRRLARQAHRACAPPAREDAVRGQGSGTTCGAMLESFSHVSSNSRSGVDAPTIPAPARSQARPSSL</sequence>